<evidence type="ECO:0000256" key="5">
    <source>
        <dbReference type="ARBA" id="ARBA00022768"/>
    </source>
</evidence>
<proteinExistence type="inferred from homology"/>
<evidence type="ECO:0000256" key="10">
    <source>
        <dbReference type="RuleBase" id="RU004389"/>
    </source>
</evidence>
<feature type="domain" description="Translation elongation factor P/YeiP central" evidence="12">
    <location>
        <begin position="76"/>
        <end position="130"/>
    </location>
</feature>
<evidence type="ECO:0000256" key="3">
    <source>
        <dbReference type="ARBA" id="ARBA00009479"/>
    </source>
</evidence>
<dbReference type="Gene3D" id="2.40.50.140">
    <property type="entry name" value="Nucleic acid-binding proteins"/>
    <property type="match status" value="2"/>
</dbReference>
<dbReference type="InterPro" id="IPR008991">
    <property type="entry name" value="Translation_prot_SH3-like_sf"/>
</dbReference>
<evidence type="ECO:0000256" key="1">
    <source>
        <dbReference type="ARBA" id="ARBA00004496"/>
    </source>
</evidence>
<evidence type="ECO:0000256" key="6">
    <source>
        <dbReference type="ARBA" id="ARBA00022917"/>
    </source>
</evidence>
<dbReference type="AlphaFoldDB" id="V2Z9U5"/>
<dbReference type="GO" id="GO:0043043">
    <property type="term" value="P:peptide biosynthetic process"/>
    <property type="evidence" value="ECO:0007669"/>
    <property type="project" value="InterPro"/>
</dbReference>
<dbReference type="SMART" id="SM00841">
    <property type="entry name" value="Elong-fact-P_C"/>
    <property type="match status" value="1"/>
</dbReference>
<dbReference type="HOGENOM" id="CLU_074944_0_1_9"/>
<dbReference type="Proteomes" id="UP000018227">
    <property type="component" value="Unassembled WGS sequence"/>
</dbReference>
<dbReference type="Gene3D" id="2.30.30.30">
    <property type="match status" value="1"/>
</dbReference>
<dbReference type="NCBIfam" id="NF001810">
    <property type="entry name" value="PRK00529.1"/>
    <property type="match status" value="1"/>
</dbReference>
<dbReference type="Pfam" id="PF01132">
    <property type="entry name" value="EFP"/>
    <property type="match status" value="1"/>
</dbReference>
<evidence type="ECO:0000256" key="2">
    <source>
        <dbReference type="ARBA" id="ARBA00004815"/>
    </source>
</evidence>
<evidence type="ECO:0000259" key="12">
    <source>
        <dbReference type="SMART" id="SM01185"/>
    </source>
</evidence>
<dbReference type="InterPro" id="IPR015365">
    <property type="entry name" value="Elong-fact-P_C"/>
</dbReference>
<dbReference type="Pfam" id="PF08207">
    <property type="entry name" value="EFP_N"/>
    <property type="match status" value="1"/>
</dbReference>
<dbReference type="Pfam" id="PF09285">
    <property type="entry name" value="Elong-fact-P_C"/>
    <property type="match status" value="1"/>
</dbReference>
<evidence type="ECO:0000256" key="8">
    <source>
        <dbReference type="HAMAP-Rule" id="MF_00141"/>
    </source>
</evidence>
<dbReference type="InterPro" id="IPR011768">
    <property type="entry name" value="Transl_elongation_fac_P"/>
</dbReference>
<dbReference type="InterPro" id="IPR014722">
    <property type="entry name" value="Rib_uL2_dom2"/>
</dbReference>
<dbReference type="InterPro" id="IPR013185">
    <property type="entry name" value="Transl_elong_KOW-like"/>
</dbReference>
<keyword evidence="6 8" id="KW-0648">Protein biosynthesis</keyword>
<protein>
    <recommendedName>
        <fullName evidence="8 9">Elongation factor P</fullName>
        <shortName evidence="8">EF-P</shortName>
    </recommendedName>
</protein>
<dbReference type="STRING" id="592026.GCWU0000282_000855"/>
<gene>
    <name evidence="8" type="primary">efp</name>
    <name evidence="13" type="ORF">GCWU0000282_000855</name>
</gene>
<keyword evidence="5 8" id="KW-0251">Elongation factor</keyword>
<dbReference type="CDD" id="cd04470">
    <property type="entry name" value="S1_EF-P_repeat_1"/>
    <property type="match status" value="1"/>
</dbReference>
<dbReference type="EMBL" id="ACIL03000007">
    <property type="protein sequence ID" value="ESL03690.1"/>
    <property type="molecule type" value="Genomic_DNA"/>
</dbReference>
<feature type="domain" description="Elongation factor P C-terminal" evidence="11">
    <location>
        <begin position="138"/>
        <end position="193"/>
    </location>
</feature>
<dbReference type="InterPro" id="IPR020599">
    <property type="entry name" value="Transl_elong_fac_P/YeiP"/>
</dbReference>
<comment type="function">
    <text evidence="7 8">Involved in peptide bond synthesis. Stimulates efficient translation and peptide-bond synthesis on native or reconstituted 70S ribosomes in vitro. Probably functions indirectly by altering the affinity of the ribosome for aminoacyl-tRNA, thus increasing their reactivity as acceptors for peptidyl transferase.</text>
</comment>
<dbReference type="PANTHER" id="PTHR30053:SF12">
    <property type="entry name" value="ELONGATION FACTOR P (EF-P) FAMILY PROTEIN"/>
    <property type="match status" value="1"/>
</dbReference>
<evidence type="ECO:0000313" key="13">
    <source>
        <dbReference type="EMBL" id="ESL03690.1"/>
    </source>
</evidence>
<dbReference type="HAMAP" id="MF_00141">
    <property type="entry name" value="EF_P"/>
    <property type="match status" value="1"/>
</dbReference>
<evidence type="ECO:0000259" key="11">
    <source>
        <dbReference type="SMART" id="SM00841"/>
    </source>
</evidence>
<keyword evidence="14" id="KW-1185">Reference proteome</keyword>
<dbReference type="SUPFAM" id="SSF50249">
    <property type="entry name" value="Nucleic acid-binding proteins"/>
    <property type="match status" value="2"/>
</dbReference>
<dbReference type="SMART" id="SM01185">
    <property type="entry name" value="EFP"/>
    <property type="match status" value="1"/>
</dbReference>
<dbReference type="eggNOG" id="COG0231">
    <property type="taxonomic scope" value="Bacteria"/>
</dbReference>
<dbReference type="InterPro" id="IPR012340">
    <property type="entry name" value="NA-bd_OB-fold"/>
</dbReference>
<dbReference type="GO" id="GO:0005829">
    <property type="term" value="C:cytosol"/>
    <property type="evidence" value="ECO:0007669"/>
    <property type="project" value="UniProtKB-ARBA"/>
</dbReference>
<evidence type="ECO:0000256" key="4">
    <source>
        <dbReference type="ARBA" id="ARBA00022490"/>
    </source>
</evidence>
<dbReference type="PROSITE" id="PS01275">
    <property type="entry name" value="EFP"/>
    <property type="match status" value="1"/>
</dbReference>
<keyword evidence="4 8" id="KW-0963">Cytoplasm</keyword>
<dbReference type="UniPathway" id="UPA00345"/>
<comment type="caution">
    <text evidence="13">The sequence shown here is derived from an EMBL/GenBank/DDBJ whole genome shotgun (WGS) entry which is preliminary data.</text>
</comment>
<comment type="subcellular location">
    <subcellularLocation>
        <location evidence="1 8">Cytoplasm</location>
    </subcellularLocation>
</comment>
<evidence type="ECO:0000256" key="7">
    <source>
        <dbReference type="ARBA" id="ARBA00025469"/>
    </source>
</evidence>
<name>V2Z9U5_9FIRM</name>
<dbReference type="FunFam" id="2.30.30.30:FF:000003">
    <property type="entry name" value="Elongation factor P"/>
    <property type="match status" value="1"/>
</dbReference>
<dbReference type="NCBIfam" id="TIGR00038">
    <property type="entry name" value="efp"/>
    <property type="match status" value="1"/>
</dbReference>
<dbReference type="PANTHER" id="PTHR30053">
    <property type="entry name" value="ELONGATION FACTOR P"/>
    <property type="match status" value="1"/>
</dbReference>
<evidence type="ECO:0000313" key="14">
    <source>
        <dbReference type="Proteomes" id="UP000018227"/>
    </source>
</evidence>
<dbReference type="InterPro" id="IPR013852">
    <property type="entry name" value="Transl_elong_P/YeiP_CS"/>
</dbReference>
<comment type="pathway">
    <text evidence="2 8">Protein biosynthesis; polypeptide chain elongation.</text>
</comment>
<dbReference type="SUPFAM" id="SSF50104">
    <property type="entry name" value="Translation proteins SH3-like domain"/>
    <property type="match status" value="1"/>
</dbReference>
<reference evidence="13 14" key="1">
    <citation type="submission" date="2013-06" db="EMBL/GenBank/DDBJ databases">
        <authorList>
            <person name="Weinstock G."/>
            <person name="Sodergren E."/>
            <person name="Clifton S."/>
            <person name="Fulton L."/>
            <person name="Fulton B."/>
            <person name="Courtney L."/>
            <person name="Fronick C."/>
            <person name="Harrison M."/>
            <person name="Strong C."/>
            <person name="Farmer C."/>
            <person name="Delahaunty K."/>
            <person name="Markovic C."/>
            <person name="Hall O."/>
            <person name="Minx P."/>
            <person name="Tomlinson C."/>
            <person name="Mitreva M."/>
            <person name="Nelson J."/>
            <person name="Hou S."/>
            <person name="Wollam A."/>
            <person name="Pepin K.H."/>
            <person name="Johnson M."/>
            <person name="Bhonagiri V."/>
            <person name="Nash W.E."/>
            <person name="Warren W."/>
            <person name="Chinwalla A."/>
            <person name="Mardis E.R."/>
            <person name="Wilson R.K."/>
        </authorList>
    </citation>
    <scope>NUCLEOTIDE SEQUENCE [LARGE SCALE GENOMIC DNA]</scope>
    <source>
        <strain evidence="13 14">ATCC 51271</strain>
    </source>
</reference>
<dbReference type="PIRSF" id="PIRSF005901">
    <property type="entry name" value="EF-P"/>
    <property type="match status" value="1"/>
</dbReference>
<comment type="similarity">
    <text evidence="3 8 10">Belongs to the elongation factor P family.</text>
</comment>
<dbReference type="FunFam" id="2.40.50.140:FF:000004">
    <property type="entry name" value="Elongation factor P"/>
    <property type="match status" value="1"/>
</dbReference>
<sequence>MISFKEEFLMISAGDFRNGLTVEIDNSVFQIIEFQHVKPGKGAAFVRTKLRDIKNGGVKETTFRPTEKFPQARIDRKNMQYMYADGDMFNFMDNETYEQFALTSEQVGDALKFVKENETVSMLSHNGVVFSIEPPMFVELDITDTEPGFKGDTATGATKPAVVETGATVYVPLFVNQGDKIQIDTRTGEYLKRV</sequence>
<dbReference type="CDD" id="cd05794">
    <property type="entry name" value="S1_EF-P_repeat_2"/>
    <property type="match status" value="1"/>
</dbReference>
<dbReference type="FunFam" id="2.40.50.140:FF:000009">
    <property type="entry name" value="Elongation factor P"/>
    <property type="match status" value="1"/>
</dbReference>
<evidence type="ECO:0000256" key="9">
    <source>
        <dbReference type="NCBIfam" id="TIGR00038"/>
    </source>
</evidence>
<dbReference type="GO" id="GO:0003746">
    <property type="term" value="F:translation elongation factor activity"/>
    <property type="evidence" value="ECO:0007669"/>
    <property type="project" value="UniProtKB-UniRule"/>
</dbReference>
<organism evidence="13 14">
    <name type="scientific">Catonella morbi ATCC 51271</name>
    <dbReference type="NCBI Taxonomy" id="592026"/>
    <lineage>
        <taxon>Bacteria</taxon>
        <taxon>Bacillati</taxon>
        <taxon>Bacillota</taxon>
        <taxon>Clostridia</taxon>
        <taxon>Lachnospirales</taxon>
        <taxon>Lachnospiraceae</taxon>
        <taxon>Catonella</taxon>
    </lineage>
</organism>
<accession>V2Z9U5</accession>
<dbReference type="InterPro" id="IPR001059">
    <property type="entry name" value="Transl_elong_P/YeiP_cen"/>
</dbReference>